<comment type="caution">
    <text evidence="4">The sequence shown here is derived from an EMBL/GenBank/DDBJ whole genome shotgun (WGS) entry which is preliminary data.</text>
</comment>
<dbReference type="InterPro" id="IPR036206">
    <property type="entry name" value="ThiamineP_synth_sf"/>
</dbReference>
<dbReference type="InterPro" id="IPR022998">
    <property type="entry name" value="ThiamineP_synth_TenI"/>
</dbReference>
<protein>
    <submittedName>
        <fullName evidence="4">Thiamine phosphate synthase</fullName>
    </submittedName>
</protein>
<dbReference type="Pfam" id="PF02581">
    <property type="entry name" value="TMP-TENI"/>
    <property type="match status" value="1"/>
</dbReference>
<dbReference type="PANTHER" id="PTHR20857:SF15">
    <property type="entry name" value="THIAMINE-PHOSPHATE SYNTHASE"/>
    <property type="match status" value="1"/>
</dbReference>
<organism evidence="4 5">
    <name type="scientific">Megasphaera hominis</name>
    <dbReference type="NCBI Taxonomy" id="159836"/>
    <lineage>
        <taxon>Bacteria</taxon>
        <taxon>Bacillati</taxon>
        <taxon>Bacillota</taxon>
        <taxon>Negativicutes</taxon>
        <taxon>Veillonellales</taxon>
        <taxon>Veillonellaceae</taxon>
        <taxon>Megasphaera</taxon>
    </lineage>
</organism>
<sequence>MVKLIAITDRTLSSQNYWDHMEQIAATNVDGIILREKTLSEEDYTSYAKKMQRLCNCHQKFCILSHFGRIGIKLHIPRFQCSISYFQSHTSLSYYMTSLGVSVHTAEEARQAEDLGATYIIASHVLPTPCKPDLPPIGLDTLRDICSAVRIPVYAMGGITPETLPQLQGIPIAGVCVMTGIMTCEDVPAYVRQLRQAMEKTKEAVRS</sequence>
<keyword evidence="2" id="KW-0784">Thiamine biosynthesis</keyword>
<dbReference type="EMBL" id="JACOGK010000022">
    <property type="protein sequence ID" value="MBC3537261.1"/>
    <property type="molecule type" value="Genomic_DNA"/>
</dbReference>
<gene>
    <name evidence="4" type="ORF">H8J70_08345</name>
</gene>
<proteinExistence type="predicted"/>
<evidence type="ECO:0000256" key="2">
    <source>
        <dbReference type="ARBA" id="ARBA00022977"/>
    </source>
</evidence>
<comment type="pathway">
    <text evidence="1">Cofactor biosynthesis; thiamine diphosphate biosynthesis.</text>
</comment>
<dbReference type="Proteomes" id="UP000606870">
    <property type="component" value="Unassembled WGS sequence"/>
</dbReference>
<dbReference type="CDD" id="cd00564">
    <property type="entry name" value="TMP_TenI"/>
    <property type="match status" value="1"/>
</dbReference>
<dbReference type="SUPFAM" id="SSF51391">
    <property type="entry name" value="Thiamin phosphate synthase"/>
    <property type="match status" value="1"/>
</dbReference>
<name>A0ABR6VLU8_9FIRM</name>
<evidence type="ECO:0000259" key="3">
    <source>
        <dbReference type="Pfam" id="PF02581"/>
    </source>
</evidence>
<accession>A0ABR6VLU8</accession>
<dbReference type="InterPro" id="IPR013785">
    <property type="entry name" value="Aldolase_TIM"/>
</dbReference>
<dbReference type="Gene3D" id="3.20.20.70">
    <property type="entry name" value="Aldolase class I"/>
    <property type="match status" value="1"/>
</dbReference>
<keyword evidence="5" id="KW-1185">Reference proteome</keyword>
<reference evidence="4 5" key="1">
    <citation type="submission" date="2020-08" db="EMBL/GenBank/DDBJ databases">
        <authorList>
            <person name="Liu C."/>
            <person name="Sun Q."/>
        </authorList>
    </citation>
    <scope>NUCLEOTIDE SEQUENCE [LARGE SCALE GENOMIC DNA]</scope>
    <source>
        <strain evidence="4 5">NSJ-59</strain>
    </source>
</reference>
<evidence type="ECO:0000313" key="5">
    <source>
        <dbReference type="Proteomes" id="UP000606870"/>
    </source>
</evidence>
<feature type="domain" description="Thiamine phosphate synthase/TenI" evidence="3">
    <location>
        <begin position="4"/>
        <end position="181"/>
    </location>
</feature>
<evidence type="ECO:0000313" key="4">
    <source>
        <dbReference type="EMBL" id="MBC3537261.1"/>
    </source>
</evidence>
<dbReference type="PANTHER" id="PTHR20857">
    <property type="entry name" value="THIAMINE-PHOSPHATE PYROPHOSPHORYLASE"/>
    <property type="match status" value="1"/>
</dbReference>
<evidence type="ECO:0000256" key="1">
    <source>
        <dbReference type="ARBA" id="ARBA00004948"/>
    </source>
</evidence>